<protein>
    <recommendedName>
        <fullName evidence="6">Gram-positive cocci surface proteins LPxTG domain-containing protein</fullName>
    </recommendedName>
</protein>
<evidence type="ECO:0008006" key="6">
    <source>
        <dbReference type="Google" id="ProtNLM"/>
    </source>
</evidence>
<feature type="transmembrane region" description="Helical" evidence="2">
    <location>
        <begin position="419"/>
        <end position="439"/>
    </location>
</feature>
<organism evidence="4 5">
    <name type="scientific">Nocardioides luti</name>
    <dbReference type="NCBI Taxonomy" id="2761101"/>
    <lineage>
        <taxon>Bacteria</taxon>
        <taxon>Bacillati</taxon>
        <taxon>Actinomycetota</taxon>
        <taxon>Actinomycetes</taxon>
        <taxon>Propionibacteriales</taxon>
        <taxon>Nocardioidaceae</taxon>
        <taxon>Nocardioides</taxon>
    </lineage>
</organism>
<feature type="chain" id="PRO_5031229215" description="Gram-positive cocci surface proteins LPxTG domain-containing protein" evidence="3">
    <location>
        <begin position="28"/>
        <end position="445"/>
    </location>
</feature>
<evidence type="ECO:0000256" key="3">
    <source>
        <dbReference type="SAM" id="SignalP"/>
    </source>
</evidence>
<evidence type="ECO:0000256" key="1">
    <source>
        <dbReference type="SAM" id="MobiDB-lite"/>
    </source>
</evidence>
<keyword evidence="2" id="KW-0472">Membrane</keyword>
<sequence length="445" mass="45924">MTTRPLAALASAATLLALALMQAPALADDTGVDLPAGLTEVDGGESADEATPVTAGRLLDHTTSSDSQNVYSFQRTIPGSTVMFGLTLLTTDPVVAKGRLRASVAYKEDDGTAVFCGRTVFDSDGRASAMPLQSRAGYTTQKAECATHEDLFLLVYNNKEAGVSEGVPYELDVWEVPPVTNLAKLPVTGYGSAQTFSPGEPTLEAEPGAWMAEATTLPTDETTQVDLPVGRISWFAVDVPFNQQLDAFASITDEDGAAPGAAVEMRILSPVGGIVGVPPVEADRFRPTATLGTGPASVETSSWLVSPRSRADYEPGDEFDSEGTLAAQPGTYYLAVYVGNTSGAEDATVSMELTPALLKGTGVFAEGADPQYAADVPAFPAPQGAEAQPIGTRSDASADPETSAAEPAADEGSSTTTTLVAGLLGAAAFLAVLGGVLLVRARRRA</sequence>
<dbReference type="Proteomes" id="UP000523955">
    <property type="component" value="Unassembled WGS sequence"/>
</dbReference>
<evidence type="ECO:0000256" key="2">
    <source>
        <dbReference type="SAM" id="Phobius"/>
    </source>
</evidence>
<gene>
    <name evidence="4" type="ORF">H5V45_11665</name>
</gene>
<evidence type="ECO:0000313" key="5">
    <source>
        <dbReference type="Proteomes" id="UP000523955"/>
    </source>
</evidence>
<evidence type="ECO:0000313" key="4">
    <source>
        <dbReference type="EMBL" id="MBB6627974.1"/>
    </source>
</evidence>
<reference evidence="4 5" key="1">
    <citation type="submission" date="2020-08" db="EMBL/GenBank/DDBJ databases">
        <authorList>
            <person name="Seo M.-J."/>
        </authorList>
    </citation>
    <scope>NUCLEOTIDE SEQUENCE [LARGE SCALE GENOMIC DNA]</scope>
    <source>
        <strain evidence="4 5">KIGAM211</strain>
    </source>
</reference>
<keyword evidence="2" id="KW-0812">Transmembrane</keyword>
<dbReference type="EMBL" id="JACKXE010000001">
    <property type="protein sequence ID" value="MBB6627974.1"/>
    <property type="molecule type" value="Genomic_DNA"/>
</dbReference>
<feature type="region of interest" description="Disordered" evidence="1">
    <location>
        <begin position="374"/>
        <end position="414"/>
    </location>
</feature>
<dbReference type="AlphaFoldDB" id="A0A7X0VAP1"/>
<feature type="signal peptide" evidence="3">
    <location>
        <begin position="1"/>
        <end position="27"/>
    </location>
</feature>
<name>A0A7X0VAP1_9ACTN</name>
<accession>A0A7X0VAP1</accession>
<keyword evidence="2" id="KW-1133">Transmembrane helix</keyword>
<comment type="caution">
    <text evidence="4">The sequence shown here is derived from an EMBL/GenBank/DDBJ whole genome shotgun (WGS) entry which is preliminary data.</text>
</comment>
<proteinExistence type="predicted"/>
<keyword evidence="3" id="KW-0732">Signal</keyword>
<dbReference type="RefSeq" id="WP_185253072.1">
    <property type="nucleotide sequence ID" value="NZ_JACKXE010000001.1"/>
</dbReference>
<keyword evidence="5" id="KW-1185">Reference proteome</keyword>